<dbReference type="Gene3D" id="2.40.70.10">
    <property type="entry name" value="Acid Proteases"/>
    <property type="match status" value="1"/>
</dbReference>
<reference evidence="1 2" key="1">
    <citation type="submission" date="2023-08" db="EMBL/GenBank/DDBJ databases">
        <authorList>
            <person name="Palmer J.M."/>
        </authorList>
    </citation>
    <scope>NUCLEOTIDE SEQUENCE [LARGE SCALE GENOMIC DNA]</scope>
    <source>
        <strain evidence="1 2">TWF481</strain>
    </source>
</reference>
<sequence length="383" mass="43942">MRYGFESQRFLEAGLASKDLLPQYRSWAWASNLLSADNITLDVHKFSLLYDQNLKGVLDGTLGLGNVRDEVWYFDGAWKYNGISDRPRGYVAPLPIGINDRSWFSYRAFSVSFADEQNALLQFGVNDTHGDATLYDGVLSWFGSDNGVRRLKRDTLRPEQLYDAWFVKFSNITIGNETFGLSNYDLEKQDASGAIDLTAAARDFVLQKYNNIEHRMNINGRAILNTVSNFTRLHPWVVYELYQRIPGSRSYNSTWYLPCDFALSGQGFPEIQLHAEDIYGTKQSFTLAEHWDFPILSHRHPQRGSLCAGAIQSIYPMDKRWRFENFNAARPPNDDVYGFLGRSFFRRNYVVFKGGLPEESNPNKLIGVASVSRKMQKGYGRRY</sequence>
<evidence type="ECO:0000313" key="1">
    <source>
        <dbReference type="EMBL" id="KAK6495036.1"/>
    </source>
</evidence>
<evidence type="ECO:0000313" key="2">
    <source>
        <dbReference type="Proteomes" id="UP001370758"/>
    </source>
</evidence>
<name>A0AAV9VRR0_9PEZI</name>
<dbReference type="AlphaFoldDB" id="A0AAV9VRR0"/>
<gene>
    <name evidence="1" type="ORF">TWF481_003063</name>
</gene>
<organism evidence="1 2">
    <name type="scientific">Arthrobotrys musiformis</name>
    <dbReference type="NCBI Taxonomy" id="47236"/>
    <lineage>
        <taxon>Eukaryota</taxon>
        <taxon>Fungi</taxon>
        <taxon>Dikarya</taxon>
        <taxon>Ascomycota</taxon>
        <taxon>Pezizomycotina</taxon>
        <taxon>Orbiliomycetes</taxon>
        <taxon>Orbiliales</taxon>
        <taxon>Orbiliaceae</taxon>
        <taxon>Arthrobotrys</taxon>
    </lineage>
</organism>
<proteinExistence type="predicted"/>
<dbReference type="EMBL" id="JAVHJL010000013">
    <property type="protein sequence ID" value="KAK6495036.1"/>
    <property type="molecule type" value="Genomic_DNA"/>
</dbReference>
<dbReference type="Proteomes" id="UP001370758">
    <property type="component" value="Unassembled WGS sequence"/>
</dbReference>
<dbReference type="SUPFAM" id="SSF50630">
    <property type="entry name" value="Acid proteases"/>
    <property type="match status" value="1"/>
</dbReference>
<accession>A0AAV9VRR0</accession>
<keyword evidence="2" id="KW-1185">Reference proteome</keyword>
<dbReference type="InterPro" id="IPR021109">
    <property type="entry name" value="Peptidase_aspartic_dom_sf"/>
</dbReference>
<comment type="caution">
    <text evidence="1">The sequence shown here is derived from an EMBL/GenBank/DDBJ whole genome shotgun (WGS) entry which is preliminary data.</text>
</comment>
<protein>
    <submittedName>
        <fullName evidence="1">Uncharacterized protein</fullName>
    </submittedName>
</protein>